<accession>A0A897N4R4</accession>
<protein>
    <submittedName>
        <fullName evidence="1">Uncharacterized protein</fullName>
    </submittedName>
</protein>
<reference evidence="1" key="1">
    <citation type="submission" date="2020-11" db="EMBL/GenBank/DDBJ databases">
        <title>Carbohydrate-dependent, anaerobic sulfur respiration: A novel catabolism in halophilic archaea.</title>
        <authorList>
            <person name="Sorokin D.Y."/>
            <person name="Messina E."/>
            <person name="Smedile F."/>
            <person name="La Cono V."/>
            <person name="Hallsworth J.E."/>
            <person name="Yakimov M.M."/>
        </authorList>
    </citation>
    <scope>NUCLEOTIDE SEQUENCE</scope>
    <source>
        <strain evidence="1">HSR12-1</strain>
    </source>
</reference>
<gene>
    <name evidence="1" type="ORF">HSR121_0978</name>
</gene>
<name>A0A897N4R4_9EURY</name>
<dbReference type="AlphaFoldDB" id="A0A897N4R4"/>
<organism evidence="1 2">
    <name type="scientific">Halapricum desulfuricans</name>
    <dbReference type="NCBI Taxonomy" id="2841257"/>
    <lineage>
        <taxon>Archaea</taxon>
        <taxon>Methanobacteriati</taxon>
        <taxon>Methanobacteriota</taxon>
        <taxon>Stenosarchaea group</taxon>
        <taxon>Halobacteria</taxon>
        <taxon>Halobacteriales</taxon>
        <taxon>Haloarculaceae</taxon>
        <taxon>Halapricum</taxon>
    </lineage>
</organism>
<proteinExistence type="predicted"/>
<dbReference type="EMBL" id="CP064787">
    <property type="protein sequence ID" value="QSG05326.1"/>
    <property type="molecule type" value="Genomic_DNA"/>
</dbReference>
<evidence type="ECO:0000313" key="2">
    <source>
        <dbReference type="Proteomes" id="UP000663525"/>
    </source>
</evidence>
<sequence>MGDGYMSDDALESIAEQQARQTEALEAIAEQLAVQNAVLLEIPIQMEQLRYAITKQYDKTASRKRAAGFVADNALDLSETVDLETARRWPDE</sequence>
<evidence type="ECO:0000313" key="1">
    <source>
        <dbReference type="EMBL" id="QSG05326.1"/>
    </source>
</evidence>
<dbReference type="Proteomes" id="UP000663525">
    <property type="component" value="Chromosome"/>
</dbReference>